<dbReference type="GO" id="GO:0016614">
    <property type="term" value="F:oxidoreductase activity, acting on CH-OH group of donors"/>
    <property type="evidence" value="ECO:0007669"/>
    <property type="project" value="InterPro"/>
</dbReference>
<dbReference type="InterPro" id="IPR007867">
    <property type="entry name" value="GMC_OxRtase_C"/>
</dbReference>
<name>A0A1V6LNH8_9FLAO</name>
<dbReference type="PANTHER" id="PTHR42784:SF1">
    <property type="entry name" value="PYRANOSE 2-OXIDASE"/>
    <property type="match status" value="1"/>
</dbReference>
<protein>
    <recommendedName>
        <fullName evidence="6">Glucose-methanol-choline oxidoreductase C-terminal domain-containing protein</fullName>
    </recommendedName>
</protein>
<dbReference type="Proteomes" id="UP000191680">
    <property type="component" value="Unassembled WGS sequence"/>
</dbReference>
<dbReference type="InterPro" id="IPR051473">
    <property type="entry name" value="P2Ox-like"/>
</dbReference>
<dbReference type="PANTHER" id="PTHR42784">
    <property type="entry name" value="PYRANOSE 2-OXIDASE"/>
    <property type="match status" value="1"/>
</dbReference>
<evidence type="ECO:0000256" key="4">
    <source>
        <dbReference type="ARBA" id="ARBA00022827"/>
    </source>
</evidence>
<comment type="similarity">
    <text evidence="2">Belongs to the GMC oxidoreductase family.</text>
</comment>
<accession>A0A1V6LNH8</accession>
<comment type="cofactor">
    <cofactor evidence="1">
        <name>FAD</name>
        <dbReference type="ChEBI" id="CHEBI:57692"/>
    </cofactor>
</comment>
<dbReference type="InterPro" id="IPR036188">
    <property type="entry name" value="FAD/NAD-bd_sf"/>
</dbReference>
<evidence type="ECO:0000259" key="6">
    <source>
        <dbReference type="Pfam" id="PF05199"/>
    </source>
</evidence>
<comment type="caution">
    <text evidence="7">The sequence shown here is derived from an EMBL/GenBank/DDBJ whole genome shotgun (WGS) entry which is preliminary data.</text>
</comment>
<gene>
    <name evidence="7" type="ORF">BUL40_14245</name>
</gene>
<dbReference type="OrthoDB" id="9787779at2"/>
<evidence type="ECO:0000256" key="2">
    <source>
        <dbReference type="ARBA" id="ARBA00010790"/>
    </source>
</evidence>
<proteinExistence type="inferred from homology"/>
<feature type="domain" description="Glucose-methanol-choline oxidoreductase C-terminal" evidence="6">
    <location>
        <begin position="464"/>
        <end position="553"/>
    </location>
</feature>
<keyword evidence="8" id="KW-1185">Reference proteome</keyword>
<evidence type="ECO:0000313" key="7">
    <source>
        <dbReference type="EMBL" id="OQD41754.1"/>
    </source>
</evidence>
<dbReference type="RefSeq" id="WP_080319802.1">
    <property type="nucleotide sequence ID" value="NZ_MTBC01000011.1"/>
</dbReference>
<evidence type="ECO:0000256" key="3">
    <source>
        <dbReference type="ARBA" id="ARBA00022630"/>
    </source>
</evidence>
<dbReference type="AlphaFoldDB" id="A0A1V6LNH8"/>
<sequence length="563" mass="62505">MAQYASSPNFNYGYPSPGPQSPTGQNVMDHVFFVSNSEWKIIREEQQFDFVVIGTGFCALAFIERTLKNNPFARILVLERGPFFLPEHFQDLPGPYKKTLGGLSETYPWTLSTKTTQGKYVKWQHGMVPFFGGRSTLWSGWCPRPTEEELTNWPKPVVEVLKDYFLDAEELMNVIPADKIKSTSNEKPIFASLQKELQKLLIEKGLEVSNFTRIIPAPLAVKTAKENDVDFSKFSTPNRILELIEKQERLHAAGKGSKLKVVTNCTVSKILQQEKTATALETTRGVLALGAAKLILAMGTLPPTTLLQNSFPHLTKAGTRFTSHFVSSIVARVPRKDYGFAAKLANLELGAFYVAGVAPQLGHEGQFHIQLTALSDKNPKENAEAALRNMPDVVASATEEQLLTSKDHVVFVCAVLGEIDFRNPKNTFLKNADTDSTVNSTLNIELNKNDGLVWDAMDQMTFDVVENVLSPKGATKVEYWDYQTGSWQKEHPKTESFRVPGLVHEASTLWIGEGDGVVNLDYRPQEVPNVYVTGGALWPTGASWNPTLAMVALSQHLADNLSK</sequence>
<reference evidence="7 8" key="1">
    <citation type="submission" date="2016-12" db="EMBL/GenBank/DDBJ databases">
        <authorList>
            <person name="Song W.-J."/>
            <person name="Kurnit D.M."/>
        </authorList>
    </citation>
    <scope>NUCLEOTIDE SEQUENCE [LARGE SCALE GENOMIC DNA]</scope>
    <source>
        <strain evidence="7 8">HSG9</strain>
    </source>
</reference>
<dbReference type="EMBL" id="MTBC01000011">
    <property type="protein sequence ID" value="OQD41754.1"/>
    <property type="molecule type" value="Genomic_DNA"/>
</dbReference>
<dbReference type="Pfam" id="PF05199">
    <property type="entry name" value="GMC_oxred_C"/>
    <property type="match status" value="1"/>
</dbReference>
<evidence type="ECO:0000256" key="5">
    <source>
        <dbReference type="ARBA" id="ARBA00023002"/>
    </source>
</evidence>
<organism evidence="7 8">
    <name type="scientific">Croceivirga radicis</name>
    <dbReference type="NCBI Taxonomy" id="1929488"/>
    <lineage>
        <taxon>Bacteria</taxon>
        <taxon>Pseudomonadati</taxon>
        <taxon>Bacteroidota</taxon>
        <taxon>Flavobacteriia</taxon>
        <taxon>Flavobacteriales</taxon>
        <taxon>Flavobacteriaceae</taxon>
        <taxon>Croceivirga</taxon>
    </lineage>
</organism>
<dbReference type="SUPFAM" id="SSF51905">
    <property type="entry name" value="FAD/NAD(P)-binding domain"/>
    <property type="match status" value="1"/>
</dbReference>
<evidence type="ECO:0000256" key="1">
    <source>
        <dbReference type="ARBA" id="ARBA00001974"/>
    </source>
</evidence>
<keyword evidence="5" id="KW-0560">Oxidoreductase</keyword>
<keyword evidence="3" id="KW-0285">Flavoprotein</keyword>
<keyword evidence="4" id="KW-0274">FAD</keyword>
<dbReference type="Gene3D" id="3.50.50.60">
    <property type="entry name" value="FAD/NAD(P)-binding domain"/>
    <property type="match status" value="1"/>
</dbReference>
<evidence type="ECO:0000313" key="8">
    <source>
        <dbReference type="Proteomes" id="UP000191680"/>
    </source>
</evidence>